<evidence type="ECO:0000313" key="5">
    <source>
        <dbReference type="EMBL" id="KOS18130.1"/>
    </source>
</evidence>
<evidence type="ECO:0000313" key="6">
    <source>
        <dbReference type="Proteomes" id="UP000053831"/>
    </source>
</evidence>
<protein>
    <submittedName>
        <fullName evidence="5">Putative oxidoreductase</fullName>
    </submittedName>
</protein>
<dbReference type="PANTHER" id="PTHR43708:SF5">
    <property type="entry name" value="CONSERVED EXPRESSED OXIDOREDUCTASE (EUROFUNG)-RELATED"/>
    <property type="match status" value="1"/>
</dbReference>
<dbReference type="InterPro" id="IPR036291">
    <property type="entry name" value="NAD(P)-bd_dom_sf"/>
</dbReference>
<dbReference type="InterPro" id="IPR000683">
    <property type="entry name" value="Gfo/Idh/MocA-like_OxRdtase_N"/>
</dbReference>
<dbReference type="SUPFAM" id="SSF55347">
    <property type="entry name" value="Glyceraldehyde-3-phosphate dehydrogenase-like, C-terminal domain"/>
    <property type="match status" value="1"/>
</dbReference>
<organism evidence="5 6">
    <name type="scientific">Escovopsis weberi</name>
    <dbReference type="NCBI Taxonomy" id="150374"/>
    <lineage>
        <taxon>Eukaryota</taxon>
        <taxon>Fungi</taxon>
        <taxon>Dikarya</taxon>
        <taxon>Ascomycota</taxon>
        <taxon>Pezizomycotina</taxon>
        <taxon>Sordariomycetes</taxon>
        <taxon>Hypocreomycetidae</taxon>
        <taxon>Hypocreales</taxon>
        <taxon>Hypocreaceae</taxon>
        <taxon>Escovopsis</taxon>
    </lineage>
</organism>
<comment type="caution">
    <text evidence="5">The sequence shown here is derived from an EMBL/GenBank/DDBJ whole genome shotgun (WGS) entry which is preliminary data.</text>
</comment>
<name>A0A0M8N1P9_ESCWE</name>
<keyword evidence="6" id="KW-1185">Reference proteome</keyword>
<keyword evidence="2" id="KW-0560">Oxidoreductase</keyword>
<dbReference type="STRING" id="150374.A0A0M8N1P9"/>
<dbReference type="Pfam" id="PF02894">
    <property type="entry name" value="GFO_IDH_MocA_C"/>
    <property type="match status" value="1"/>
</dbReference>
<sequence>MSEFKVGVIGYGLSAKVFHIPFINSTPGLRLHAIVQRSPQPGNSAPLDHPHLAAHYTSAAALIADPAVDVVVITATPDTHFELTRQALLADKHVLTEKPFVPTSAEARVLADLARERQRVVCVYQNRRWDADFLLARHLVAAGTLGRVLEVDTHFARYKADAPAGWKAALGVSSAGTVLYDLGAHLIDQAFVLFGAPSAVRGRLIAQRGPGAWETEHPDAVVAELAYDTGLVVNVRISLLSVELDQPRFWIRGDRGSFSSLNLDPQEDQLRDGMAPTDEGYGVLNRDTMRLTVLGDDGVPVRAEVPHLEPETYREFYRKFTHSLRTGNDDDVPVKVEDAIQVLRIIEAIIESAKTGKDVLL</sequence>
<dbReference type="InterPro" id="IPR051317">
    <property type="entry name" value="Gfo/Idh/MocA_oxidoreduct"/>
</dbReference>
<dbReference type="AlphaFoldDB" id="A0A0M8N1P9"/>
<feature type="domain" description="Gfo/Idh/MocA-like oxidoreductase N-terminal" evidence="3">
    <location>
        <begin position="4"/>
        <end position="124"/>
    </location>
</feature>
<proteinExistence type="inferred from homology"/>
<dbReference type="OrthoDB" id="2129491at2759"/>
<dbReference type="Gene3D" id="3.30.360.10">
    <property type="entry name" value="Dihydrodipicolinate Reductase, domain 2"/>
    <property type="match status" value="1"/>
</dbReference>
<evidence type="ECO:0000259" key="3">
    <source>
        <dbReference type="Pfam" id="PF01408"/>
    </source>
</evidence>
<dbReference type="InterPro" id="IPR004104">
    <property type="entry name" value="Gfo/Idh/MocA-like_OxRdtase_C"/>
</dbReference>
<feature type="domain" description="Gfo/Idh/MocA-like oxidoreductase C-terminal" evidence="4">
    <location>
        <begin position="138"/>
        <end position="359"/>
    </location>
</feature>
<evidence type="ECO:0000256" key="1">
    <source>
        <dbReference type="ARBA" id="ARBA00010928"/>
    </source>
</evidence>
<dbReference type="EMBL" id="LGSR01000022">
    <property type="protein sequence ID" value="KOS18130.1"/>
    <property type="molecule type" value="Genomic_DNA"/>
</dbReference>
<dbReference type="PANTHER" id="PTHR43708">
    <property type="entry name" value="CONSERVED EXPRESSED OXIDOREDUCTASE (EUROFUNG)"/>
    <property type="match status" value="1"/>
</dbReference>
<dbReference type="Gene3D" id="3.40.50.720">
    <property type="entry name" value="NAD(P)-binding Rossmann-like Domain"/>
    <property type="match status" value="1"/>
</dbReference>
<gene>
    <name evidence="5" type="ORF">ESCO_002826</name>
</gene>
<reference evidence="5 6" key="1">
    <citation type="submission" date="2015-07" db="EMBL/GenBank/DDBJ databases">
        <title>The genome of the fungus Escovopsis weberi, a specialized disease agent of ant agriculture.</title>
        <authorList>
            <person name="de Man T.J."/>
            <person name="Stajich J.E."/>
            <person name="Kubicek C.P."/>
            <person name="Chenthamara K."/>
            <person name="Atanasova L."/>
            <person name="Druzhinina I.S."/>
            <person name="Birnbaum S."/>
            <person name="Barribeau S.M."/>
            <person name="Teiling C."/>
            <person name="Suen G."/>
            <person name="Currie C."/>
            <person name="Gerardo N.M."/>
        </authorList>
    </citation>
    <scope>NUCLEOTIDE SEQUENCE [LARGE SCALE GENOMIC DNA]</scope>
</reference>
<dbReference type="SUPFAM" id="SSF51735">
    <property type="entry name" value="NAD(P)-binding Rossmann-fold domains"/>
    <property type="match status" value="1"/>
</dbReference>
<dbReference type="Proteomes" id="UP000053831">
    <property type="component" value="Unassembled WGS sequence"/>
</dbReference>
<dbReference type="Pfam" id="PF01408">
    <property type="entry name" value="GFO_IDH_MocA"/>
    <property type="match status" value="1"/>
</dbReference>
<evidence type="ECO:0000259" key="4">
    <source>
        <dbReference type="Pfam" id="PF02894"/>
    </source>
</evidence>
<dbReference type="GO" id="GO:0016491">
    <property type="term" value="F:oxidoreductase activity"/>
    <property type="evidence" value="ECO:0007669"/>
    <property type="project" value="UniProtKB-KW"/>
</dbReference>
<dbReference type="GO" id="GO:0000166">
    <property type="term" value="F:nucleotide binding"/>
    <property type="evidence" value="ECO:0007669"/>
    <property type="project" value="InterPro"/>
</dbReference>
<evidence type="ECO:0000256" key="2">
    <source>
        <dbReference type="ARBA" id="ARBA00023002"/>
    </source>
</evidence>
<accession>A0A0M8N1P9</accession>
<comment type="similarity">
    <text evidence="1">Belongs to the Gfo/Idh/MocA family.</text>
</comment>